<sequence>MRHMLATSAMALLLAGPAMAQTSLSTDAQAGAEIGAEYGATDNQPFVQQSQQTDLFGSELIGKSLYVSEANMAEPGEEFMQDEWDNVGEISDLLLSTDGSVKAVLLDIGGFLGMGEKTVAVNMDELNIVQDANDAEDYFVTTNATRESLESAPEFERMEAGWWHEQQDILTEGEADRTAQSEVEPMDGTTAADMTETDRVAQADRTGEDAPMMWDRPANEYAGYTEVKADELTAEDLQGAPIYGSNDEHLGEVADLTVAEDGTIEKSIVDVGGFLGLGEHRIAIAFDEMKIMRDADGGDLRVYVGATQEQLEERPEYEY</sequence>
<protein>
    <submittedName>
        <fullName evidence="3">PRC-barrel domain-containing protein</fullName>
    </submittedName>
</protein>
<keyword evidence="1" id="KW-0732">Signal</keyword>
<feature type="domain" description="PRC-barrel" evidence="2">
    <location>
        <begin position="230"/>
        <end position="308"/>
    </location>
</feature>
<dbReference type="InterPro" id="IPR027275">
    <property type="entry name" value="PRC-brl_dom"/>
</dbReference>
<organism evidence="3 4">
    <name type="scientific">Poseidonocella sedimentorum</name>
    <dbReference type="NCBI Taxonomy" id="871652"/>
    <lineage>
        <taxon>Bacteria</taxon>
        <taxon>Pseudomonadati</taxon>
        <taxon>Pseudomonadota</taxon>
        <taxon>Alphaproteobacteria</taxon>
        <taxon>Rhodobacterales</taxon>
        <taxon>Roseobacteraceae</taxon>
        <taxon>Poseidonocella</taxon>
    </lineage>
</organism>
<dbReference type="PANTHER" id="PTHR36505:SF1">
    <property type="entry name" value="BLR1072 PROTEIN"/>
    <property type="match status" value="1"/>
</dbReference>
<dbReference type="STRING" id="871652.SAMN04515673_105102"/>
<evidence type="ECO:0000256" key="1">
    <source>
        <dbReference type="SAM" id="SignalP"/>
    </source>
</evidence>
<dbReference type="EMBL" id="FOYI01000005">
    <property type="protein sequence ID" value="SFR08638.1"/>
    <property type="molecule type" value="Genomic_DNA"/>
</dbReference>
<dbReference type="SUPFAM" id="SSF50346">
    <property type="entry name" value="PRC-barrel domain"/>
    <property type="match status" value="2"/>
</dbReference>
<dbReference type="Gene3D" id="2.30.30.240">
    <property type="entry name" value="PRC-barrel domain"/>
    <property type="match status" value="2"/>
</dbReference>
<keyword evidence="4" id="KW-1185">Reference proteome</keyword>
<gene>
    <name evidence="3" type="ORF">SAMN04515673_105102</name>
</gene>
<feature type="chain" id="PRO_5011756986" evidence="1">
    <location>
        <begin position="21"/>
        <end position="319"/>
    </location>
</feature>
<evidence type="ECO:0000313" key="3">
    <source>
        <dbReference type="EMBL" id="SFR08638.1"/>
    </source>
</evidence>
<dbReference type="Pfam" id="PF05239">
    <property type="entry name" value="PRC"/>
    <property type="match status" value="2"/>
</dbReference>
<dbReference type="Proteomes" id="UP000199302">
    <property type="component" value="Unassembled WGS sequence"/>
</dbReference>
<accession>A0A1I6DTK5</accession>
<evidence type="ECO:0000259" key="2">
    <source>
        <dbReference type="Pfam" id="PF05239"/>
    </source>
</evidence>
<reference evidence="3 4" key="1">
    <citation type="submission" date="2016-10" db="EMBL/GenBank/DDBJ databases">
        <authorList>
            <person name="de Groot N.N."/>
        </authorList>
    </citation>
    <scope>NUCLEOTIDE SEQUENCE [LARGE SCALE GENOMIC DNA]</scope>
    <source>
        <strain evidence="4">KMM 9023,NRIC 0796,JCM 17311,KCTC 23692</strain>
    </source>
</reference>
<evidence type="ECO:0000313" key="4">
    <source>
        <dbReference type="Proteomes" id="UP000199302"/>
    </source>
</evidence>
<dbReference type="InterPro" id="IPR011033">
    <property type="entry name" value="PRC_barrel-like_sf"/>
</dbReference>
<dbReference type="AlphaFoldDB" id="A0A1I6DTK5"/>
<proteinExistence type="predicted"/>
<dbReference type="OrthoDB" id="7876889at2"/>
<feature type="signal peptide" evidence="1">
    <location>
        <begin position="1"/>
        <end position="20"/>
    </location>
</feature>
<name>A0A1I6DTK5_9RHOB</name>
<dbReference type="PANTHER" id="PTHR36505">
    <property type="entry name" value="BLR1072 PROTEIN"/>
    <property type="match status" value="1"/>
</dbReference>
<feature type="domain" description="PRC-barrel" evidence="2">
    <location>
        <begin position="85"/>
        <end position="141"/>
    </location>
</feature>